<comment type="caution">
    <text evidence="2">The sequence shown here is derived from an EMBL/GenBank/DDBJ whole genome shotgun (WGS) entry which is preliminary data.</text>
</comment>
<proteinExistence type="predicted"/>
<evidence type="ECO:0000256" key="1">
    <source>
        <dbReference type="SAM" id="MobiDB-lite"/>
    </source>
</evidence>
<evidence type="ECO:0000313" key="3">
    <source>
        <dbReference type="Proteomes" id="UP001189429"/>
    </source>
</evidence>
<protein>
    <submittedName>
        <fullName evidence="2">Uncharacterized protein</fullName>
    </submittedName>
</protein>
<feature type="region of interest" description="Disordered" evidence="1">
    <location>
        <begin position="1"/>
        <end position="22"/>
    </location>
</feature>
<reference evidence="2" key="1">
    <citation type="submission" date="2023-10" db="EMBL/GenBank/DDBJ databases">
        <authorList>
            <person name="Chen Y."/>
            <person name="Shah S."/>
            <person name="Dougan E. K."/>
            <person name="Thang M."/>
            <person name="Chan C."/>
        </authorList>
    </citation>
    <scope>NUCLEOTIDE SEQUENCE [LARGE SCALE GENOMIC DNA]</scope>
</reference>
<dbReference type="Proteomes" id="UP001189429">
    <property type="component" value="Unassembled WGS sequence"/>
</dbReference>
<evidence type="ECO:0000313" key="2">
    <source>
        <dbReference type="EMBL" id="CAK0886668.1"/>
    </source>
</evidence>
<sequence length="299" mass="31231">MTADAPSVVKRPRCPSGRPAGAKTAPAALAAPSVHDCVPLVGSSALCAVARWLCQPGRRRSGRNVDVDADGQATLRCLLCMATTSSRLEVHWASALLAAFGEEHVRRVAAEVGGLPHFHRVCRWEASVCTRTYRWGPDWSSGGAAADGSSGDVDVGRGGKTQWAQWQLPEVPPDGVRVSLRLLGLASARLCLGAGPAAVVQAQRLGPPMAEAPGEAPEPVAGGAGAAYCLQAFWDLAPHGERHREADRKELLAWSLALGTYSLQLASHSSKATLVVRPVFGASFLATGKAQAPSRASVV</sequence>
<dbReference type="EMBL" id="CAUYUJ010018837">
    <property type="protein sequence ID" value="CAK0886668.1"/>
    <property type="molecule type" value="Genomic_DNA"/>
</dbReference>
<organism evidence="2 3">
    <name type="scientific">Prorocentrum cordatum</name>
    <dbReference type="NCBI Taxonomy" id="2364126"/>
    <lineage>
        <taxon>Eukaryota</taxon>
        <taxon>Sar</taxon>
        <taxon>Alveolata</taxon>
        <taxon>Dinophyceae</taxon>
        <taxon>Prorocentrales</taxon>
        <taxon>Prorocentraceae</taxon>
        <taxon>Prorocentrum</taxon>
    </lineage>
</organism>
<keyword evidence="3" id="KW-1185">Reference proteome</keyword>
<gene>
    <name evidence="2" type="ORF">PCOR1329_LOCUS67962</name>
</gene>
<name>A0ABN9WJG8_9DINO</name>
<accession>A0ABN9WJG8</accession>